<organism evidence="1 2">
    <name type="scientific">Psilocybe cyanescens</name>
    <dbReference type="NCBI Taxonomy" id="93625"/>
    <lineage>
        <taxon>Eukaryota</taxon>
        <taxon>Fungi</taxon>
        <taxon>Dikarya</taxon>
        <taxon>Basidiomycota</taxon>
        <taxon>Agaricomycotina</taxon>
        <taxon>Agaricomycetes</taxon>
        <taxon>Agaricomycetidae</taxon>
        <taxon>Agaricales</taxon>
        <taxon>Agaricineae</taxon>
        <taxon>Strophariaceae</taxon>
        <taxon>Psilocybe</taxon>
    </lineage>
</organism>
<reference evidence="1 2" key="1">
    <citation type="journal article" date="2018" name="Evol. Lett.">
        <title>Horizontal gene cluster transfer increased hallucinogenic mushroom diversity.</title>
        <authorList>
            <person name="Reynolds H.T."/>
            <person name="Vijayakumar V."/>
            <person name="Gluck-Thaler E."/>
            <person name="Korotkin H.B."/>
            <person name="Matheny P.B."/>
            <person name="Slot J.C."/>
        </authorList>
    </citation>
    <scope>NUCLEOTIDE SEQUENCE [LARGE SCALE GENOMIC DNA]</scope>
    <source>
        <strain evidence="1 2">2631</strain>
    </source>
</reference>
<dbReference type="Proteomes" id="UP000283269">
    <property type="component" value="Unassembled WGS sequence"/>
</dbReference>
<dbReference type="OrthoDB" id="10616983at2759"/>
<dbReference type="InParanoid" id="A0A409XGR2"/>
<comment type="caution">
    <text evidence="1">The sequence shown here is derived from an EMBL/GenBank/DDBJ whole genome shotgun (WGS) entry which is preliminary data.</text>
</comment>
<gene>
    <name evidence="1" type="ORF">CVT25_010002</name>
</gene>
<evidence type="ECO:0000313" key="1">
    <source>
        <dbReference type="EMBL" id="PPQ89946.1"/>
    </source>
</evidence>
<sequence length="199" mass="22549">MSFPPNSFTMRNMQNDLYDVPIKNVYAWCTSPSYNEWRLSMELAVSVRGLRNIHIHLRAGRSVATEYAQSMAALPNARRFTQVDFMAHLARFTTDISLAVELAQVQAMPGTTVRQIMDAMARHIPFYELLEGEIGVSHWVLSQIQNLVNRGLLNDMAHRGGVRQTIQIKIVQYIGNTGYVFSRESQWPPAPGIVHHSPP</sequence>
<evidence type="ECO:0000313" key="2">
    <source>
        <dbReference type="Proteomes" id="UP000283269"/>
    </source>
</evidence>
<dbReference type="AlphaFoldDB" id="A0A409XGR2"/>
<protein>
    <submittedName>
        <fullName evidence="1">Uncharacterized protein</fullName>
    </submittedName>
</protein>
<dbReference type="EMBL" id="NHYD01001769">
    <property type="protein sequence ID" value="PPQ89946.1"/>
    <property type="molecule type" value="Genomic_DNA"/>
</dbReference>
<keyword evidence="2" id="KW-1185">Reference proteome</keyword>
<name>A0A409XGR2_PSICY</name>
<accession>A0A409XGR2</accession>
<proteinExistence type="predicted"/>